<dbReference type="AlphaFoldDB" id="A0A9J6GLL2"/>
<gene>
    <name evidence="2" type="ORF">HPB48_016367</name>
</gene>
<evidence type="ECO:0000313" key="2">
    <source>
        <dbReference type="EMBL" id="KAH9375487.1"/>
    </source>
</evidence>
<name>A0A9J6GLL2_HAELO</name>
<evidence type="ECO:0000313" key="3">
    <source>
        <dbReference type="Proteomes" id="UP000821853"/>
    </source>
</evidence>
<dbReference type="EMBL" id="JABSTR010000007">
    <property type="protein sequence ID" value="KAH9375487.1"/>
    <property type="molecule type" value="Genomic_DNA"/>
</dbReference>
<organism evidence="2 3">
    <name type="scientific">Haemaphysalis longicornis</name>
    <name type="common">Bush tick</name>
    <dbReference type="NCBI Taxonomy" id="44386"/>
    <lineage>
        <taxon>Eukaryota</taxon>
        <taxon>Metazoa</taxon>
        <taxon>Ecdysozoa</taxon>
        <taxon>Arthropoda</taxon>
        <taxon>Chelicerata</taxon>
        <taxon>Arachnida</taxon>
        <taxon>Acari</taxon>
        <taxon>Parasitiformes</taxon>
        <taxon>Ixodida</taxon>
        <taxon>Ixodoidea</taxon>
        <taxon>Ixodidae</taxon>
        <taxon>Haemaphysalinae</taxon>
        <taxon>Haemaphysalis</taxon>
    </lineage>
</organism>
<feature type="transmembrane region" description="Helical" evidence="1">
    <location>
        <begin position="25"/>
        <end position="46"/>
    </location>
</feature>
<evidence type="ECO:0000256" key="1">
    <source>
        <dbReference type="SAM" id="Phobius"/>
    </source>
</evidence>
<dbReference type="OrthoDB" id="6430557at2759"/>
<keyword evidence="3" id="KW-1185">Reference proteome</keyword>
<dbReference type="VEuPathDB" id="VectorBase:HLOH_040081"/>
<dbReference type="Proteomes" id="UP000821853">
    <property type="component" value="Chromosome 5"/>
</dbReference>
<sequence length="105" mass="11832">MYKFRNVSIPYDPSLAHKTSLQANAFSVFSVASTFPSLAAVYLGTLFNHKLKHETRNILGFCLCIAFFVMVTAFVKVDTDNYISSDKQLNPVCSEFRKAKRQDLG</sequence>
<keyword evidence="1" id="KW-0812">Transmembrane</keyword>
<protein>
    <submittedName>
        <fullName evidence="2">Uncharacterized protein</fullName>
    </submittedName>
</protein>
<keyword evidence="1" id="KW-1133">Transmembrane helix</keyword>
<comment type="caution">
    <text evidence="2">The sequence shown here is derived from an EMBL/GenBank/DDBJ whole genome shotgun (WGS) entry which is preliminary data.</text>
</comment>
<feature type="transmembrane region" description="Helical" evidence="1">
    <location>
        <begin position="58"/>
        <end position="77"/>
    </location>
</feature>
<keyword evidence="1" id="KW-0472">Membrane</keyword>
<accession>A0A9J6GLL2</accession>
<proteinExistence type="predicted"/>
<reference evidence="2 3" key="1">
    <citation type="journal article" date="2020" name="Cell">
        <title>Large-Scale Comparative Analyses of Tick Genomes Elucidate Their Genetic Diversity and Vector Capacities.</title>
        <authorList>
            <consortium name="Tick Genome and Microbiome Consortium (TIGMIC)"/>
            <person name="Jia N."/>
            <person name="Wang J."/>
            <person name="Shi W."/>
            <person name="Du L."/>
            <person name="Sun Y."/>
            <person name="Zhan W."/>
            <person name="Jiang J.F."/>
            <person name="Wang Q."/>
            <person name="Zhang B."/>
            <person name="Ji P."/>
            <person name="Bell-Sakyi L."/>
            <person name="Cui X.M."/>
            <person name="Yuan T.T."/>
            <person name="Jiang B.G."/>
            <person name="Yang W.F."/>
            <person name="Lam T.T."/>
            <person name="Chang Q.C."/>
            <person name="Ding S.J."/>
            <person name="Wang X.J."/>
            <person name="Zhu J.G."/>
            <person name="Ruan X.D."/>
            <person name="Zhao L."/>
            <person name="Wei J.T."/>
            <person name="Ye R.Z."/>
            <person name="Que T.C."/>
            <person name="Du C.H."/>
            <person name="Zhou Y.H."/>
            <person name="Cheng J.X."/>
            <person name="Dai P.F."/>
            <person name="Guo W.B."/>
            <person name="Han X.H."/>
            <person name="Huang E.J."/>
            <person name="Li L.F."/>
            <person name="Wei W."/>
            <person name="Gao Y.C."/>
            <person name="Liu J.Z."/>
            <person name="Shao H.Z."/>
            <person name="Wang X."/>
            <person name="Wang C.C."/>
            <person name="Yang T.C."/>
            <person name="Huo Q.B."/>
            <person name="Li W."/>
            <person name="Chen H.Y."/>
            <person name="Chen S.E."/>
            <person name="Zhou L.G."/>
            <person name="Ni X.B."/>
            <person name="Tian J.H."/>
            <person name="Sheng Y."/>
            <person name="Liu T."/>
            <person name="Pan Y.S."/>
            <person name="Xia L.Y."/>
            <person name="Li J."/>
            <person name="Zhao F."/>
            <person name="Cao W.C."/>
        </authorList>
    </citation>
    <scope>NUCLEOTIDE SEQUENCE [LARGE SCALE GENOMIC DNA]</scope>
    <source>
        <strain evidence="2">HaeL-2018</strain>
    </source>
</reference>